<dbReference type="Pfam" id="PF12802">
    <property type="entry name" value="MarR_2"/>
    <property type="match status" value="1"/>
</dbReference>
<evidence type="ECO:0000256" key="1">
    <source>
        <dbReference type="SAM" id="MobiDB-lite"/>
    </source>
</evidence>
<feature type="domain" description="HTH marR-type" evidence="2">
    <location>
        <begin position="10"/>
        <end position="146"/>
    </location>
</feature>
<dbReference type="EMBL" id="BAAAZH010000026">
    <property type="protein sequence ID" value="GAA4124968.1"/>
    <property type="molecule type" value="Genomic_DNA"/>
</dbReference>
<feature type="region of interest" description="Disordered" evidence="1">
    <location>
        <begin position="148"/>
        <end position="167"/>
    </location>
</feature>
<protein>
    <recommendedName>
        <fullName evidence="2">HTH marR-type domain-containing protein</fullName>
    </recommendedName>
</protein>
<gene>
    <name evidence="3" type="ORF">GCM10022215_33030</name>
</gene>
<dbReference type="InterPro" id="IPR000835">
    <property type="entry name" value="HTH_MarR-typ"/>
</dbReference>
<evidence type="ECO:0000313" key="3">
    <source>
        <dbReference type="EMBL" id="GAA4124968.1"/>
    </source>
</evidence>
<reference evidence="4" key="1">
    <citation type="journal article" date="2019" name="Int. J. Syst. Evol. Microbiol.">
        <title>The Global Catalogue of Microorganisms (GCM) 10K type strain sequencing project: providing services to taxonomists for standard genome sequencing and annotation.</title>
        <authorList>
            <consortium name="The Broad Institute Genomics Platform"/>
            <consortium name="The Broad Institute Genome Sequencing Center for Infectious Disease"/>
            <person name="Wu L."/>
            <person name="Ma J."/>
        </authorList>
    </citation>
    <scope>NUCLEOTIDE SEQUENCE [LARGE SCALE GENOMIC DNA]</scope>
    <source>
        <strain evidence="4">JCM 16703</strain>
    </source>
</reference>
<dbReference type="PROSITE" id="PS50995">
    <property type="entry name" value="HTH_MARR_2"/>
    <property type="match status" value="1"/>
</dbReference>
<proteinExistence type="predicted"/>
<dbReference type="InterPro" id="IPR036390">
    <property type="entry name" value="WH_DNA-bd_sf"/>
</dbReference>
<evidence type="ECO:0000313" key="4">
    <source>
        <dbReference type="Proteomes" id="UP001501495"/>
    </source>
</evidence>
<evidence type="ECO:0000259" key="2">
    <source>
        <dbReference type="PROSITE" id="PS50995"/>
    </source>
</evidence>
<dbReference type="SUPFAM" id="SSF46785">
    <property type="entry name" value="Winged helix' DNA-binding domain"/>
    <property type="match status" value="1"/>
</dbReference>
<dbReference type="RefSeq" id="WP_344734569.1">
    <property type="nucleotide sequence ID" value="NZ_BAAAZH010000026.1"/>
</dbReference>
<sequence length="167" mass="18110">MTQEHAEQPPTAVPMLLQELTVELGRFAQGFGRRHRMHQTDVDALGHLSVAEQRGEAMTPSRLAASLDLSAPATSALLHRLEDTGHVVREPDPDDGRRQLLHLQPTARELATEYFGPLAASLSRSLEGMTPDEVAVVEGWLARAVTATRDAAAQVSRPDDPPARGGR</sequence>
<feature type="compositionally biased region" description="Basic and acidic residues" evidence="1">
    <location>
        <begin position="157"/>
        <end position="167"/>
    </location>
</feature>
<dbReference type="InterPro" id="IPR039422">
    <property type="entry name" value="MarR/SlyA-like"/>
</dbReference>
<name>A0ABP7XSS1_9ACTN</name>
<comment type="caution">
    <text evidence="3">The sequence shown here is derived from an EMBL/GenBank/DDBJ whole genome shotgun (WGS) entry which is preliminary data.</text>
</comment>
<dbReference type="PANTHER" id="PTHR33164">
    <property type="entry name" value="TRANSCRIPTIONAL REGULATOR, MARR FAMILY"/>
    <property type="match status" value="1"/>
</dbReference>
<organism evidence="3 4">
    <name type="scientific">Nocardioides fonticola</name>
    <dbReference type="NCBI Taxonomy" id="450363"/>
    <lineage>
        <taxon>Bacteria</taxon>
        <taxon>Bacillati</taxon>
        <taxon>Actinomycetota</taxon>
        <taxon>Actinomycetes</taxon>
        <taxon>Propionibacteriales</taxon>
        <taxon>Nocardioidaceae</taxon>
        <taxon>Nocardioides</taxon>
    </lineage>
</organism>
<dbReference type="SMART" id="SM00347">
    <property type="entry name" value="HTH_MARR"/>
    <property type="match status" value="1"/>
</dbReference>
<keyword evidence="4" id="KW-1185">Reference proteome</keyword>
<dbReference type="InterPro" id="IPR036388">
    <property type="entry name" value="WH-like_DNA-bd_sf"/>
</dbReference>
<accession>A0ABP7XSS1</accession>
<dbReference type="PANTHER" id="PTHR33164:SF106">
    <property type="entry name" value="TRANSCRIPTIONAL REGULATORY PROTEIN"/>
    <property type="match status" value="1"/>
</dbReference>
<dbReference type="Gene3D" id="1.10.10.10">
    <property type="entry name" value="Winged helix-like DNA-binding domain superfamily/Winged helix DNA-binding domain"/>
    <property type="match status" value="1"/>
</dbReference>
<dbReference type="Proteomes" id="UP001501495">
    <property type="component" value="Unassembled WGS sequence"/>
</dbReference>